<dbReference type="Proteomes" id="UP000029640">
    <property type="component" value="Unassembled WGS sequence"/>
</dbReference>
<dbReference type="PROSITE" id="PS50244">
    <property type="entry name" value="S5A_REDUCTASE"/>
    <property type="match status" value="1"/>
</dbReference>
<dbReference type="PANTHER" id="PTHR32251:SF17">
    <property type="entry name" value="STEROID 5-ALPHA REDUCTASE C-TERMINAL DOMAIN-CONTAINING PROTEIN"/>
    <property type="match status" value="1"/>
</dbReference>
<dbReference type="Gene3D" id="1.20.120.1630">
    <property type="match status" value="1"/>
</dbReference>
<dbReference type="AlphaFoldDB" id="A0A095VNE4"/>
<dbReference type="PANTHER" id="PTHR32251">
    <property type="entry name" value="3-OXO-5-ALPHA-STEROID 4-DEHYDROGENASE"/>
    <property type="match status" value="1"/>
</dbReference>
<evidence type="ECO:0000256" key="1">
    <source>
        <dbReference type="SAM" id="Phobius"/>
    </source>
</evidence>
<dbReference type="OrthoDB" id="9779233at2"/>
<feature type="transmembrane region" description="Helical" evidence="1">
    <location>
        <begin position="86"/>
        <end position="107"/>
    </location>
</feature>
<comment type="caution">
    <text evidence="2">The sequence shown here is derived from an EMBL/GenBank/DDBJ whole genome shotgun (WGS) entry which is preliminary data.</text>
</comment>
<dbReference type="Pfam" id="PF06966">
    <property type="entry name" value="DUF1295"/>
    <property type="match status" value="1"/>
</dbReference>
<accession>A0A095VNE4</accession>
<dbReference type="STRING" id="1265313.HRUBRA_02554"/>
<evidence type="ECO:0000313" key="3">
    <source>
        <dbReference type="Proteomes" id="UP000029640"/>
    </source>
</evidence>
<keyword evidence="1" id="KW-1133">Transmembrane helix</keyword>
<gene>
    <name evidence="2" type="ORF">HRUBRA_02554</name>
</gene>
<keyword evidence="1" id="KW-0472">Membrane</keyword>
<organism evidence="2 3">
    <name type="scientific">Pseudohaliea rubra DSM 19751</name>
    <dbReference type="NCBI Taxonomy" id="1265313"/>
    <lineage>
        <taxon>Bacteria</taxon>
        <taxon>Pseudomonadati</taxon>
        <taxon>Pseudomonadota</taxon>
        <taxon>Gammaproteobacteria</taxon>
        <taxon>Cellvibrionales</taxon>
        <taxon>Halieaceae</taxon>
        <taxon>Pseudohaliea</taxon>
    </lineage>
</organism>
<dbReference type="RefSeq" id="WP_035516165.1">
    <property type="nucleotide sequence ID" value="NZ_KN234761.1"/>
</dbReference>
<dbReference type="eggNOG" id="COG3752">
    <property type="taxonomic scope" value="Bacteria"/>
</dbReference>
<dbReference type="GO" id="GO:0016020">
    <property type="term" value="C:membrane"/>
    <property type="evidence" value="ECO:0007669"/>
    <property type="project" value="TreeGrafter"/>
</dbReference>
<name>A0A095VNE4_9GAMM</name>
<feature type="transmembrane region" description="Helical" evidence="1">
    <location>
        <begin position="160"/>
        <end position="179"/>
    </location>
</feature>
<dbReference type="PATRIC" id="fig|1265313.6.peg.2518"/>
<dbReference type="EMBL" id="AUVB01000080">
    <property type="protein sequence ID" value="KGE02910.1"/>
    <property type="molecule type" value="Genomic_DNA"/>
</dbReference>
<reference evidence="2 3" key="1">
    <citation type="journal article" date="2014" name="Genome Announc.">
        <title>Genome Sequence of Gammaproteobacterial Pseudohaliea rubra Type Strain DSM 19751, Isolated from Coastal Seawater of the Mediterranean Sea.</title>
        <authorList>
            <person name="Spring S."/>
            <person name="Fiebig A."/>
            <person name="Riedel T."/>
            <person name="Goker M."/>
            <person name="Klenk H.P."/>
        </authorList>
    </citation>
    <scope>NUCLEOTIDE SEQUENCE [LARGE SCALE GENOMIC DNA]</scope>
    <source>
        <strain evidence="2 3">DSM 19751</strain>
    </source>
</reference>
<evidence type="ECO:0000313" key="2">
    <source>
        <dbReference type="EMBL" id="KGE02910.1"/>
    </source>
</evidence>
<feature type="transmembrane region" description="Helical" evidence="1">
    <location>
        <begin position="209"/>
        <end position="227"/>
    </location>
</feature>
<sequence>MMRLAAALLVVLVLAGGLAVAGSWQGASTLGLPVFALCAAGAFLIQWLVFVPSFLARTEHFYDLTGSCTYLLLTVVAYLAGPGGPARLLLAAMVLLWALRLGTFLFRRVRQDGGDGRFDRIKQNGPRFFFTWTLQGLWVLVTAGAAWAALGSAAPGTLDPVTLCGAGLWLAGFTLEVVADAQKRAFRRRAGAGIFVEEGLWRYSRHPNYAGEILLWLGVAVAALPLLSGWQLVTLVSPLFVYLLLTRVSGVPLLEKRGRERWGDDPAYRRYLERTPVLFPWSRRG</sequence>
<keyword evidence="3" id="KW-1185">Reference proteome</keyword>
<feature type="transmembrane region" description="Helical" evidence="1">
    <location>
        <begin position="61"/>
        <end position="80"/>
    </location>
</feature>
<feature type="transmembrane region" description="Helical" evidence="1">
    <location>
        <begin position="31"/>
        <end position="49"/>
    </location>
</feature>
<feature type="transmembrane region" description="Helical" evidence="1">
    <location>
        <begin position="128"/>
        <end position="148"/>
    </location>
</feature>
<keyword evidence="1" id="KW-0812">Transmembrane</keyword>
<protein>
    <submittedName>
        <fullName evidence="2">Uncharacterized protein</fullName>
    </submittedName>
</protein>
<dbReference type="HOGENOM" id="CLU_043418_1_0_6"/>
<proteinExistence type="predicted"/>
<dbReference type="InterPro" id="IPR010721">
    <property type="entry name" value="UstE-like"/>
</dbReference>